<dbReference type="NCBIfam" id="TIGR00241">
    <property type="entry name" value="CoA_E_activ"/>
    <property type="match status" value="1"/>
</dbReference>
<proteinExistence type="predicted"/>
<evidence type="ECO:0000256" key="4">
    <source>
        <dbReference type="ARBA" id="ARBA00023014"/>
    </source>
</evidence>
<dbReference type="EMBL" id="JBANBB010000001">
    <property type="protein sequence ID" value="MEK0306925.1"/>
    <property type="molecule type" value="Genomic_DNA"/>
</dbReference>
<feature type="region of interest" description="Disordered" evidence="5">
    <location>
        <begin position="1295"/>
        <end position="1323"/>
    </location>
</feature>
<keyword evidence="3" id="KW-0408">Iron</keyword>
<dbReference type="Gene3D" id="3.30.420.40">
    <property type="match status" value="4"/>
</dbReference>
<feature type="region of interest" description="Disordered" evidence="5">
    <location>
        <begin position="1776"/>
        <end position="1835"/>
    </location>
</feature>
<evidence type="ECO:0000313" key="8">
    <source>
        <dbReference type="EMBL" id="MEK0306925.1"/>
    </source>
</evidence>
<keyword evidence="4" id="KW-0411">Iron-sulfur</keyword>
<comment type="caution">
    <text evidence="8">The sequence shown here is derived from an EMBL/GenBank/DDBJ whole genome shotgun (WGS) entry which is preliminary data.</text>
</comment>
<comment type="cofactor">
    <cofactor evidence="1">
        <name>[4Fe-4S] cluster</name>
        <dbReference type="ChEBI" id="CHEBI:49883"/>
    </cofactor>
</comment>
<feature type="compositionally biased region" description="Basic and acidic residues" evidence="5">
    <location>
        <begin position="698"/>
        <end position="718"/>
    </location>
</feature>
<organism evidence="8 9">
    <name type="scientific">Bifidobacterium favimelis</name>
    <dbReference type="NCBI Taxonomy" id="3122979"/>
    <lineage>
        <taxon>Bacteria</taxon>
        <taxon>Bacillati</taxon>
        <taxon>Actinomycetota</taxon>
        <taxon>Actinomycetes</taxon>
        <taxon>Bifidobacteriales</taxon>
        <taxon>Bifidobacteriaceae</taxon>
        <taxon>Bifidobacterium</taxon>
    </lineage>
</organism>
<dbReference type="InterPro" id="IPR018709">
    <property type="entry name" value="CoA_activase_DUF2229"/>
</dbReference>
<dbReference type="CDD" id="cd24034">
    <property type="entry name" value="ASKHA_NBD_O66634-like_rpt1"/>
    <property type="match status" value="1"/>
</dbReference>
<dbReference type="Proteomes" id="UP001373159">
    <property type="component" value="Unassembled WGS sequence"/>
</dbReference>
<evidence type="ECO:0000256" key="5">
    <source>
        <dbReference type="SAM" id="MobiDB-lite"/>
    </source>
</evidence>
<dbReference type="InterPro" id="IPR002731">
    <property type="entry name" value="ATPase_BadF"/>
</dbReference>
<evidence type="ECO:0000259" key="6">
    <source>
        <dbReference type="Pfam" id="PF01869"/>
    </source>
</evidence>
<accession>A0ABU8ZNW3</accession>
<keyword evidence="2" id="KW-0479">Metal-binding</keyword>
<dbReference type="InterPro" id="IPR051805">
    <property type="entry name" value="Dehydratase_Activator_Redct"/>
</dbReference>
<gene>
    <name evidence="8" type="ORF">V8P97_05545</name>
</gene>
<keyword evidence="9" id="KW-1185">Reference proteome</keyword>
<evidence type="ECO:0000256" key="1">
    <source>
        <dbReference type="ARBA" id="ARBA00001966"/>
    </source>
</evidence>
<evidence type="ECO:0000256" key="3">
    <source>
        <dbReference type="ARBA" id="ARBA00023004"/>
    </source>
</evidence>
<feature type="compositionally biased region" description="Basic and acidic residues" evidence="5">
    <location>
        <begin position="1825"/>
        <end position="1835"/>
    </location>
</feature>
<dbReference type="Pfam" id="PF09989">
    <property type="entry name" value="DUF2229"/>
    <property type="match status" value="1"/>
</dbReference>
<evidence type="ECO:0000256" key="2">
    <source>
        <dbReference type="ARBA" id="ARBA00022723"/>
    </source>
</evidence>
<dbReference type="SUPFAM" id="SSF53067">
    <property type="entry name" value="Actin-like ATPase domain"/>
    <property type="match status" value="2"/>
</dbReference>
<feature type="compositionally biased region" description="Basic and acidic residues" evidence="5">
    <location>
        <begin position="1201"/>
        <end position="1237"/>
    </location>
</feature>
<feature type="region of interest" description="Disordered" evidence="5">
    <location>
        <begin position="698"/>
        <end position="743"/>
    </location>
</feature>
<feature type="domain" description="ATPase BadF/BadG/BcrA/BcrD type" evidence="6">
    <location>
        <begin position="22"/>
        <end position="280"/>
    </location>
</feature>
<sequence>MAQDVDGRRRHEGTEPGDMLRVGLDIGSTTVKAVVLGRSDDLDQALFSDYRRHHANVRQCVAELVTDIRLSLSRKDLADNPISMVITGSGGLELAKQLGAEFAQEVIAETEAINATYPEGDVIIELGGEDAKITYLKPTPEQRMNGSCAGGTGAFIDQMATLLNTDASGLNEMASRYQTIYPIASRCGVFAKSDLQPLINDGAAKEDLAASIFNAVATQTISGLACGRPIRGNVVFLGGPLFFMSELREAFKRLLQGRVSRYITPENAHLYVAYGAAIIAGQKGGAADEGHEVRSDYSAATDVNDPFGPAWGLDEDEVRQARSERATPLEKMALGDAMTDGRSTLTLASKDAGGPQGAGRASGGDRAEEGEVGDGFDLTSLTGILDALDNLEGMPSTARTLRPLFLDDGEKEAFDARHGAEAIPTGDLSGAHGPHFLGIDAGSTTIKAVLINDDKTIVWSTYGVHKDSPLVAAADIVRQVRRALPEGAYIARGCATGYGEGLITAGLHVDEGVVETMAHYRAAEEISPGVTSVIDIGGQDMKYIAVNDGVIDSICVNEACSAGCGSFLQTFAQSMGISIQEFTRQALASKAPVDLGSRCTVFMNSSVKQAQKEGASPEDIAAGLCYSVVRNALYKVIKLRDANALGPIVVVQGGTFLNDAVLRAFELLTGRQVTRPNIAGLMGAYGAALTARMHCPQNDEARQEAGQEAKPAGKDQPKLKATPVTSNRAGGAGGPSGSTAVPAAHEDPGFRATYPGLHFEKGHVVSSILAGDQLDHLSMTTSHDICKLCQNHCKLTITEFEDGGRYVTGNRCERGGDKNKKRSDRPNLYDFKYKRAFAYRRLTPDKATRGDIGIPRVLNMYEDYPFWFTLLTSLGFRVMISGRSDHELFESGMESIASENICYPAKLVHGHIHSLLDKGVKTIFYPCVTYEQELVPDTDNHYNCPIVANYPVVIEANMPELKEEGVRFMRPYFNLSNREKMVERIVKVFDWADVSEEEARVAVQEAYREDARFKEDVRQEGLRALAYMQEYGVKGVVLSGRPYHVDPEINHGIPETICALGMVVLSEDSICELDVHDLPKLSDYVISDAGERAISSNNPNAKEFRKTVPTFPDDHRKMPLRVTDQWAYHSRLYAAARFVSEYPDLQLVQLVSFGCGVDAITTDQVQEILADKGDVYTQLKIDEVSNLGAAKIRLRSLKAAMDERHQRDDERRDDERRDSGRSGPRDSKKEPAREGDQGFKPTTARKITLDARKADIVTLARFVALHDMSGRGLIQAHPLGMSSVGQREARVQAARREGQAASVPAGTDAGPTAGGAGKGADVPAGVSGMDRSLAIGHGNANDASDTADIKPSLSKYARQHPFTKAMGHKYTVVAPQMSPIHFSLLESVFASADYHFELLKHATPEDINTGVKYVNNDACFPAIIVVGQLVNAFLSGRFDPHHCAVIVTQTGGMCRATNYYGLLRKALADAGYGYVPIITLSVQGFRANPGLQVTPALLHRAVKAFYLGDAMIECLLRVRPYEQEPGSANRLYKLWDTICRETIEHHGYSKTAKKTYGRGYLPYPTLMKRMIRAFDELPLRDIPRKPRVGVVGEILVKYHPDANNHVVDLIEEQGCEADLPGVCEFMVNGISNAEWNEEMLGTGGQVGVKKIVLKAADAYREPMIAGYKASHGKFDIPAHISELREKAASVTSLGVQAGEGWLLTGEIIELIESGAPNIICAQPFACLPNHVTGRGMFGKIRREYPEANIVSIDYDPGASEANQLNRIKLMISTAKKNMTEGGGPRGAMTGKESPLSASPQGEPDEGGHPGVNEGMGAEGPDPMEEERVPERLRMS</sequence>
<protein>
    <submittedName>
        <fullName evidence="8">Acyl-CoA dehydratase activase-related protein</fullName>
    </submittedName>
</protein>
<name>A0ABU8ZNW3_9BIFI</name>
<dbReference type="PANTHER" id="PTHR32329:SF4">
    <property type="entry name" value="ACTIVATOR OF 2-HYDROXYACYL-COA DEHYDRATASE"/>
    <property type="match status" value="1"/>
</dbReference>
<feature type="region of interest" description="Disordered" evidence="5">
    <location>
        <begin position="1201"/>
        <end position="1246"/>
    </location>
</feature>
<feature type="compositionally biased region" description="Low complexity" evidence="5">
    <location>
        <begin position="1299"/>
        <end position="1311"/>
    </location>
</feature>
<feature type="domain" description="ATPase BadF/BadG/BcrA/BcrD type" evidence="6">
    <location>
        <begin position="437"/>
        <end position="691"/>
    </location>
</feature>
<dbReference type="InterPro" id="IPR043129">
    <property type="entry name" value="ATPase_NBD"/>
</dbReference>
<feature type="domain" description="DUF2229" evidence="7">
    <location>
        <begin position="852"/>
        <end position="1070"/>
    </location>
</feature>
<reference evidence="8 9" key="1">
    <citation type="submission" date="2024-02" db="EMBL/GenBank/DDBJ databases">
        <title>Bifidobacterium honeyensis sp. nov., isolated from the comb honey.</title>
        <authorList>
            <person name="Liu W."/>
            <person name="Li Y."/>
        </authorList>
    </citation>
    <scope>NUCLEOTIDE SEQUENCE [LARGE SCALE GENOMIC DNA]</scope>
    <source>
        <strain evidence="8 9">IMAU50988</strain>
    </source>
</reference>
<dbReference type="PANTHER" id="PTHR32329">
    <property type="entry name" value="BIFUNCTIONAL PROTEIN [INCLUDES 2-HYDROXYACYL-COA DEHYDRATASE (N-TER) AND ITS ACTIVATOR DOMAIN (C_TERM)-RELATED"/>
    <property type="match status" value="1"/>
</dbReference>
<evidence type="ECO:0000259" key="7">
    <source>
        <dbReference type="Pfam" id="PF09989"/>
    </source>
</evidence>
<dbReference type="Pfam" id="PF01869">
    <property type="entry name" value="BcrAD_BadFG"/>
    <property type="match status" value="2"/>
</dbReference>
<feature type="region of interest" description="Disordered" evidence="5">
    <location>
        <begin position="1"/>
        <end position="21"/>
    </location>
</feature>
<feature type="compositionally biased region" description="Basic and acidic residues" evidence="5">
    <location>
        <begin position="1"/>
        <end position="14"/>
    </location>
</feature>
<evidence type="ECO:0000313" key="9">
    <source>
        <dbReference type="Proteomes" id="UP001373159"/>
    </source>
</evidence>
<dbReference type="RefSeq" id="WP_340469490.1">
    <property type="nucleotide sequence ID" value="NZ_JBANBB010000001.1"/>
</dbReference>
<dbReference type="InterPro" id="IPR008275">
    <property type="entry name" value="CoA_E_activase_dom"/>
</dbReference>
<dbReference type="CDD" id="cd24035">
    <property type="entry name" value="ASKHA_NBD_O66634-like_rpt2"/>
    <property type="match status" value="1"/>
</dbReference>
<feature type="region of interest" description="Disordered" evidence="5">
    <location>
        <begin position="346"/>
        <end position="375"/>
    </location>
</feature>